<organism evidence="2 3">
    <name type="scientific">Hapsidospora chrysogenum (strain ATCC 11550 / CBS 779.69 / DSM 880 / IAM 14645 / JCM 23072 / IMI 49137)</name>
    <name type="common">Acremonium chrysogenum</name>
    <dbReference type="NCBI Taxonomy" id="857340"/>
    <lineage>
        <taxon>Eukaryota</taxon>
        <taxon>Fungi</taxon>
        <taxon>Dikarya</taxon>
        <taxon>Ascomycota</taxon>
        <taxon>Pezizomycotina</taxon>
        <taxon>Sordariomycetes</taxon>
        <taxon>Hypocreomycetidae</taxon>
        <taxon>Hypocreales</taxon>
        <taxon>Bionectriaceae</taxon>
        <taxon>Hapsidospora</taxon>
    </lineage>
</organism>
<reference evidence="3" key="1">
    <citation type="journal article" date="2014" name="Genome Announc.">
        <title>Genome sequence and annotation of Acremonium chrysogenum, producer of the beta-lactam antibiotic cephalosporin C.</title>
        <authorList>
            <person name="Terfehr D."/>
            <person name="Dahlmann T.A."/>
            <person name="Specht T."/>
            <person name="Zadra I."/>
            <person name="Kuernsteiner H."/>
            <person name="Kueck U."/>
        </authorList>
    </citation>
    <scope>NUCLEOTIDE SEQUENCE [LARGE SCALE GENOMIC DNA]</scope>
    <source>
        <strain evidence="3">ATCC 11550 / CBS 779.69 / DSM 880 / IAM 14645 / JCM 23072 / IMI 49137</strain>
    </source>
</reference>
<name>A0A086SUG8_HAPC1</name>
<protein>
    <submittedName>
        <fullName evidence="2">Uncharacterized protein</fullName>
    </submittedName>
</protein>
<keyword evidence="3" id="KW-1185">Reference proteome</keyword>
<evidence type="ECO:0000313" key="3">
    <source>
        <dbReference type="Proteomes" id="UP000029964"/>
    </source>
</evidence>
<dbReference type="OrthoDB" id="4448936at2759"/>
<feature type="compositionally biased region" description="Polar residues" evidence="1">
    <location>
        <begin position="350"/>
        <end position="362"/>
    </location>
</feature>
<feature type="region of interest" description="Disordered" evidence="1">
    <location>
        <begin position="188"/>
        <end position="213"/>
    </location>
</feature>
<dbReference type="EMBL" id="JPKY01000170">
    <property type="protein sequence ID" value="KFH40750.1"/>
    <property type="molecule type" value="Genomic_DNA"/>
</dbReference>
<feature type="region of interest" description="Disordered" evidence="1">
    <location>
        <begin position="1"/>
        <end position="68"/>
    </location>
</feature>
<dbReference type="STRING" id="857340.A0A086SUG8"/>
<gene>
    <name evidence="2" type="ORF">ACRE_085380</name>
</gene>
<sequence>MEDDHSDGHMNSAEGTTGHNGPVRRTTITSTPEDRINDSCYHSSTDVNEAGPSTPPRLSSPSAASSVELGSSALLSPLRRELSRSTLHDEPDSLSSSSSKLALARRLSHLAQQLTSDDDEQVDELALAGQVDEMEKAMAQISLRTMRHRAIRPGSLEMRSLSDPGSSLLSSPPSSLFRSRFSDLSAVSPVSKEANPEVEKPPRHQTTTGLSKRQTDKIIAEATKLNEELTIAVANLRARQEESDHIQELLIERAERAAQRIIFLQGRIAYLTYMLLGITDRLPYREQELSDNDDELQHLRICLKAVEVQMPPHPDPDIQRCIATFKKDYQALKKKRASRSSLGSYYDPESITQTDVTASPAR</sequence>
<evidence type="ECO:0000313" key="2">
    <source>
        <dbReference type="EMBL" id="KFH40750.1"/>
    </source>
</evidence>
<feature type="compositionally biased region" description="Low complexity" evidence="1">
    <location>
        <begin position="56"/>
        <end position="68"/>
    </location>
</feature>
<dbReference type="Proteomes" id="UP000029964">
    <property type="component" value="Unassembled WGS sequence"/>
</dbReference>
<dbReference type="HOGENOM" id="CLU_057150_0_0_1"/>
<accession>A0A086SUG8</accession>
<comment type="caution">
    <text evidence="2">The sequence shown here is derived from an EMBL/GenBank/DDBJ whole genome shotgun (WGS) entry which is preliminary data.</text>
</comment>
<dbReference type="AlphaFoldDB" id="A0A086SUG8"/>
<evidence type="ECO:0000256" key="1">
    <source>
        <dbReference type="SAM" id="MobiDB-lite"/>
    </source>
</evidence>
<feature type="region of interest" description="Disordered" evidence="1">
    <location>
        <begin position="332"/>
        <end position="362"/>
    </location>
</feature>
<proteinExistence type="predicted"/>